<gene>
    <name evidence="3" type="ORF">JS756_35030</name>
</gene>
<feature type="transmembrane region" description="Helical" evidence="2">
    <location>
        <begin position="409"/>
        <end position="432"/>
    </location>
</feature>
<keyword evidence="2" id="KW-1133">Transmembrane helix</keyword>
<dbReference type="Proteomes" id="UP000788262">
    <property type="component" value="Unassembled WGS sequence"/>
</dbReference>
<comment type="caution">
    <text evidence="3">The sequence shown here is derived from an EMBL/GenBank/DDBJ whole genome shotgun (WGS) entry which is preliminary data.</text>
</comment>
<feature type="transmembrane region" description="Helical" evidence="2">
    <location>
        <begin position="502"/>
        <end position="521"/>
    </location>
</feature>
<feature type="transmembrane region" description="Helical" evidence="2">
    <location>
        <begin position="462"/>
        <end position="482"/>
    </location>
</feature>
<reference evidence="3 4" key="1">
    <citation type="submission" date="2021-02" db="EMBL/GenBank/DDBJ databases">
        <title>Whole genome sequencing of Streptomyces actuosus VRA1.</title>
        <authorList>
            <person name="Sen G."/>
            <person name="Sen A."/>
        </authorList>
    </citation>
    <scope>NUCLEOTIDE SEQUENCE [LARGE SCALE GENOMIC DNA]</scope>
    <source>
        <strain evidence="3 4">VRA1</strain>
    </source>
</reference>
<feature type="region of interest" description="Disordered" evidence="1">
    <location>
        <begin position="1"/>
        <end position="74"/>
    </location>
</feature>
<evidence type="ECO:0000313" key="4">
    <source>
        <dbReference type="Proteomes" id="UP000788262"/>
    </source>
</evidence>
<feature type="transmembrane region" description="Helical" evidence="2">
    <location>
        <begin position="259"/>
        <end position="279"/>
    </location>
</feature>
<protein>
    <recommendedName>
        <fullName evidence="5">Integral membrane protein</fullName>
    </recommendedName>
</protein>
<organism evidence="3 4">
    <name type="scientific">Streptomyces actuosus</name>
    <dbReference type="NCBI Taxonomy" id="1885"/>
    <lineage>
        <taxon>Bacteria</taxon>
        <taxon>Bacillati</taxon>
        <taxon>Actinomycetota</taxon>
        <taxon>Actinomycetes</taxon>
        <taxon>Kitasatosporales</taxon>
        <taxon>Streptomycetaceae</taxon>
        <taxon>Streptomyces</taxon>
    </lineage>
</organism>
<feature type="compositionally biased region" description="Low complexity" evidence="1">
    <location>
        <begin position="98"/>
        <end position="131"/>
    </location>
</feature>
<evidence type="ECO:0000313" key="3">
    <source>
        <dbReference type="EMBL" id="MBN0049191.1"/>
    </source>
</evidence>
<name>A0ABS2W1V1_STRAS</name>
<evidence type="ECO:0000256" key="2">
    <source>
        <dbReference type="SAM" id="Phobius"/>
    </source>
</evidence>
<feature type="transmembrane region" description="Helical" evidence="2">
    <location>
        <begin position="285"/>
        <end position="306"/>
    </location>
</feature>
<evidence type="ECO:0000256" key="1">
    <source>
        <dbReference type="SAM" id="MobiDB-lite"/>
    </source>
</evidence>
<dbReference type="EMBL" id="JAFFZS010000066">
    <property type="protein sequence ID" value="MBN0049191.1"/>
    <property type="molecule type" value="Genomic_DNA"/>
</dbReference>
<keyword evidence="2" id="KW-0812">Transmembrane</keyword>
<feature type="transmembrane region" description="Helical" evidence="2">
    <location>
        <begin position="365"/>
        <end position="388"/>
    </location>
</feature>
<keyword evidence="4" id="KW-1185">Reference proteome</keyword>
<feature type="transmembrane region" description="Helical" evidence="2">
    <location>
        <begin position="438"/>
        <end position="455"/>
    </location>
</feature>
<feature type="compositionally biased region" description="Low complexity" evidence="1">
    <location>
        <begin position="43"/>
        <end position="63"/>
    </location>
</feature>
<feature type="compositionally biased region" description="Basic and acidic residues" evidence="1">
    <location>
        <begin position="158"/>
        <end position="170"/>
    </location>
</feature>
<sequence length="541" mass="54189">MSDLGELDRPGTPAGAAAWDPRSEALLHPPAPRNAPTPDGSPAHDGAPGAALGAGAAEGAQTGSPSAPGTEGGAVHAARVDIPGAHVARAERNGGPGPDASAVGASASATSATQSDAARVSASSSGGAPAPDTHREAVPVPASRSEAVSALAAQAGRVPDRDAAGPDHRSTARRRGGADPVKALMHRHRELCERAVDPLEIAAGLEAHGVTDRTAARFRHRDVFSLAEEMYARVPRGGDTPAADALTAPETARPHPGRLLLASLPGAFAAATVAGLHLTEGRARLYVAAVGLLALVLAVRAALARGPLSSGERARSDRRPSGSSSRVWWLLGYAALGDALLRAAVHGGPDGLPDGTPDGPWPLTAVPVLALALSCLPAALAAHVLAEGARRRMAASRKLTDFAAAVRPLLASAIALYLGLLTALVAVCAAVLDEPADYAQALTLGALLLLARLLHIHGFTHAPAVVLTAAAAAEAAATAGVLAARLPGCGFLAVPVDTLVAAWGPGSVPALVCGTGALILLTHAARTLSRASAHVRPSDPR</sequence>
<accession>A0ABS2W1V1</accession>
<feature type="region of interest" description="Disordered" evidence="1">
    <location>
        <begin position="88"/>
        <end position="179"/>
    </location>
</feature>
<proteinExistence type="predicted"/>
<keyword evidence="2" id="KW-0472">Membrane</keyword>
<evidence type="ECO:0008006" key="5">
    <source>
        <dbReference type="Google" id="ProtNLM"/>
    </source>
</evidence>